<dbReference type="PROSITE" id="PS51257">
    <property type="entry name" value="PROKAR_LIPOPROTEIN"/>
    <property type="match status" value="1"/>
</dbReference>
<proteinExistence type="predicted"/>
<keyword evidence="1" id="KW-0812">Transmembrane</keyword>
<comment type="caution">
    <text evidence="2">The sequence shown here is derived from an EMBL/GenBank/DDBJ whole genome shotgun (WGS) entry which is preliminary data.</text>
</comment>
<organism evidence="2 3">
    <name type="scientific">Allorhodopirellula solitaria</name>
    <dbReference type="NCBI Taxonomy" id="2527987"/>
    <lineage>
        <taxon>Bacteria</taxon>
        <taxon>Pseudomonadati</taxon>
        <taxon>Planctomycetota</taxon>
        <taxon>Planctomycetia</taxon>
        <taxon>Pirellulales</taxon>
        <taxon>Pirellulaceae</taxon>
        <taxon>Allorhodopirellula</taxon>
    </lineage>
</organism>
<reference evidence="2 3" key="1">
    <citation type="submission" date="2019-02" db="EMBL/GenBank/DDBJ databases">
        <title>Deep-cultivation of Planctomycetes and their phenomic and genomic characterization uncovers novel biology.</title>
        <authorList>
            <person name="Wiegand S."/>
            <person name="Jogler M."/>
            <person name="Boedeker C."/>
            <person name="Pinto D."/>
            <person name="Vollmers J."/>
            <person name="Rivas-Marin E."/>
            <person name="Kohn T."/>
            <person name="Peeters S.H."/>
            <person name="Heuer A."/>
            <person name="Rast P."/>
            <person name="Oberbeckmann S."/>
            <person name="Bunk B."/>
            <person name="Jeske O."/>
            <person name="Meyerdierks A."/>
            <person name="Storesund J.E."/>
            <person name="Kallscheuer N."/>
            <person name="Luecker S."/>
            <person name="Lage O.M."/>
            <person name="Pohl T."/>
            <person name="Merkel B.J."/>
            <person name="Hornburger P."/>
            <person name="Mueller R.-W."/>
            <person name="Bruemmer F."/>
            <person name="Labrenz M."/>
            <person name="Spormann A.M."/>
            <person name="Op Den Camp H."/>
            <person name="Overmann J."/>
            <person name="Amann R."/>
            <person name="Jetten M.S.M."/>
            <person name="Mascher T."/>
            <person name="Medema M.H."/>
            <person name="Devos D.P."/>
            <person name="Kaster A.-K."/>
            <person name="Ovreas L."/>
            <person name="Rohde M."/>
            <person name="Galperin M.Y."/>
            <person name="Jogler C."/>
        </authorList>
    </citation>
    <scope>NUCLEOTIDE SEQUENCE [LARGE SCALE GENOMIC DNA]</scope>
    <source>
        <strain evidence="2 3">CA85</strain>
    </source>
</reference>
<accession>A0A5C5X395</accession>
<keyword evidence="1" id="KW-0472">Membrane</keyword>
<evidence type="ECO:0000313" key="3">
    <source>
        <dbReference type="Proteomes" id="UP000318053"/>
    </source>
</evidence>
<dbReference type="AlphaFoldDB" id="A0A5C5X395"/>
<evidence type="ECO:0000313" key="2">
    <source>
        <dbReference type="EMBL" id="TWT56625.1"/>
    </source>
</evidence>
<dbReference type="Proteomes" id="UP000318053">
    <property type="component" value="Unassembled WGS sequence"/>
</dbReference>
<protein>
    <submittedName>
        <fullName evidence="2">Uncharacterized protein</fullName>
    </submittedName>
</protein>
<sequence length="101" mass="10338">MTRYSALLTLIAVAMLLVTTGCVYAQLLSGYGGIGIGGLTVRNDSSLRSMLGLVAIIAWSTSVAASLYAIRKSTGFARAVPAGPLLISLGMLAFAILGAVF</sequence>
<keyword evidence="1" id="KW-1133">Transmembrane helix</keyword>
<name>A0A5C5X395_9BACT</name>
<keyword evidence="3" id="KW-1185">Reference proteome</keyword>
<dbReference type="EMBL" id="SJPK01000012">
    <property type="protein sequence ID" value="TWT56625.1"/>
    <property type="molecule type" value="Genomic_DNA"/>
</dbReference>
<gene>
    <name evidence="2" type="ORF">CA85_41590</name>
</gene>
<evidence type="ECO:0000256" key="1">
    <source>
        <dbReference type="SAM" id="Phobius"/>
    </source>
</evidence>
<feature type="transmembrane region" description="Helical" evidence="1">
    <location>
        <begin position="82"/>
        <end position="100"/>
    </location>
</feature>
<feature type="transmembrane region" description="Helical" evidence="1">
    <location>
        <begin position="49"/>
        <end position="70"/>
    </location>
</feature>